<dbReference type="PROSITE" id="PS00678">
    <property type="entry name" value="WD_REPEATS_1"/>
    <property type="match status" value="1"/>
</dbReference>
<name>A0ABY7ETQ4_MYAAR</name>
<evidence type="ECO:0000256" key="8">
    <source>
        <dbReference type="SAM" id="MobiDB-lite"/>
    </source>
</evidence>
<keyword evidence="11" id="KW-1185">Reference proteome</keyword>
<gene>
    <name evidence="10" type="ORF">MAR_026113</name>
</gene>
<dbReference type="InterPro" id="IPR001680">
    <property type="entry name" value="WD40_rpt"/>
</dbReference>
<keyword evidence="5" id="KW-0677">Repeat</keyword>
<feature type="region of interest" description="Disordered" evidence="8">
    <location>
        <begin position="46"/>
        <end position="69"/>
    </location>
</feature>
<organism evidence="10 11">
    <name type="scientific">Mya arenaria</name>
    <name type="common">Soft-shell clam</name>
    <dbReference type="NCBI Taxonomy" id="6604"/>
    <lineage>
        <taxon>Eukaryota</taxon>
        <taxon>Metazoa</taxon>
        <taxon>Spiralia</taxon>
        <taxon>Lophotrochozoa</taxon>
        <taxon>Mollusca</taxon>
        <taxon>Bivalvia</taxon>
        <taxon>Autobranchia</taxon>
        <taxon>Heteroconchia</taxon>
        <taxon>Euheterodonta</taxon>
        <taxon>Imparidentia</taxon>
        <taxon>Neoheterodontei</taxon>
        <taxon>Myida</taxon>
        <taxon>Myoidea</taxon>
        <taxon>Myidae</taxon>
        <taxon>Mya</taxon>
    </lineage>
</organism>
<evidence type="ECO:0000256" key="2">
    <source>
        <dbReference type="ARBA" id="ARBA00022517"/>
    </source>
</evidence>
<comment type="subcellular location">
    <subcellularLocation>
        <location evidence="1">Nucleus</location>
        <location evidence="1">Nucleolus</location>
    </subcellularLocation>
</comment>
<keyword evidence="2" id="KW-0690">Ribosome biogenesis</keyword>
<proteinExistence type="predicted"/>
<dbReference type="SUPFAM" id="SSF50978">
    <property type="entry name" value="WD40 repeat-like"/>
    <property type="match status" value="1"/>
</dbReference>
<evidence type="ECO:0000256" key="6">
    <source>
        <dbReference type="ARBA" id="ARBA00023242"/>
    </source>
</evidence>
<sequence length="507" mass="57996">SWVDWFSSEVMIHPLSNQPEHKRSFIPSKWEKLKVGQMVHALKMGWMKPSKPDDEKDEEEDDEPNFYMIWNDDDDSEMNKRYRQHIPAPKTSLPGHAESYNPPPEYLLTKEEEERWKDKDPEDRRVNFIPKKFPNLRTMNVDPEDLIPKLPKPKDLQPFPTTQSLIYKGHTGMVRCVTVDPSGQWIASGGDDGTVRVWEVSTARCLKTTLVHGGGKVKCIAWNPNPAVCLVAVVSDRSVMLLNPGVGDKLQLSNTDTMLEQTQPVDNQDAKVPVAWNVCEGKEFEAGFRLNLSHGHDVSQVTWHSKGDYFATVMPQGQSRSVLIHQLSRKRSQNPFSKSKGIVQCVRFHPLRPFLFVATQRFVRVYNLLKQELSKKLMTNCKWVSSLAVHPEGDNLLIGSYDSRLSWFDLDLSTKPYQTLKHHKKAIRQVCYHRRYPLFASVSDDCSIIVCHGMVYNDMLQNPLIVPVKVLRGHTPEKDVGILDCVFHPTQPWIFSAGADSTIRLFT</sequence>
<dbReference type="Gene3D" id="2.130.10.10">
    <property type="entry name" value="YVTN repeat-like/Quinoprotein amine dehydrogenase"/>
    <property type="match status" value="1"/>
</dbReference>
<dbReference type="InterPro" id="IPR028598">
    <property type="entry name" value="BOP1/Erb1"/>
</dbReference>
<evidence type="ECO:0000259" key="9">
    <source>
        <dbReference type="SMART" id="SM01035"/>
    </source>
</evidence>
<evidence type="ECO:0000256" key="4">
    <source>
        <dbReference type="ARBA" id="ARBA00022574"/>
    </source>
</evidence>
<evidence type="ECO:0000256" key="5">
    <source>
        <dbReference type="ARBA" id="ARBA00022737"/>
    </source>
</evidence>
<dbReference type="PANTHER" id="PTHR17605">
    <property type="entry name" value="RIBOSOME BIOGENESIS PROTEIN BOP1 BLOCK OF PROLIFERATION 1 PROTEIN"/>
    <property type="match status" value="1"/>
</dbReference>
<dbReference type="InterPro" id="IPR036322">
    <property type="entry name" value="WD40_repeat_dom_sf"/>
</dbReference>
<evidence type="ECO:0000256" key="3">
    <source>
        <dbReference type="ARBA" id="ARBA00022552"/>
    </source>
</evidence>
<dbReference type="InterPro" id="IPR012953">
    <property type="entry name" value="BOP1_N_dom"/>
</dbReference>
<feature type="non-terminal residue" evidence="10">
    <location>
        <position position="1"/>
    </location>
</feature>
<protein>
    <submittedName>
        <fullName evidence="10">BOP1-like protein</fullName>
    </submittedName>
</protein>
<dbReference type="PROSITE" id="PS50082">
    <property type="entry name" value="WD_REPEATS_2"/>
    <property type="match status" value="1"/>
</dbReference>
<keyword evidence="3" id="KW-0698">rRNA processing</keyword>
<feature type="repeat" description="WD" evidence="7">
    <location>
        <begin position="167"/>
        <end position="208"/>
    </location>
</feature>
<evidence type="ECO:0000256" key="7">
    <source>
        <dbReference type="PROSITE-ProRule" id="PRU00221"/>
    </source>
</evidence>
<dbReference type="Pfam" id="PF08145">
    <property type="entry name" value="BOP1NT"/>
    <property type="match status" value="1"/>
</dbReference>
<evidence type="ECO:0000313" key="10">
    <source>
        <dbReference type="EMBL" id="WAR11933.1"/>
    </source>
</evidence>
<dbReference type="InterPro" id="IPR015943">
    <property type="entry name" value="WD40/YVTN_repeat-like_dom_sf"/>
</dbReference>
<dbReference type="SMART" id="SM00320">
    <property type="entry name" value="WD40"/>
    <property type="match status" value="7"/>
</dbReference>
<accession>A0ABY7ETQ4</accession>
<keyword evidence="4 7" id="KW-0853">WD repeat</keyword>
<keyword evidence="6" id="KW-0539">Nucleus</keyword>
<reference evidence="10" key="1">
    <citation type="submission" date="2022-11" db="EMBL/GenBank/DDBJ databases">
        <title>Centuries of genome instability and evolution in soft-shell clam transmissible cancer (bioRxiv).</title>
        <authorList>
            <person name="Hart S.F.M."/>
            <person name="Yonemitsu M.A."/>
            <person name="Giersch R.M."/>
            <person name="Beal B.F."/>
            <person name="Arriagada G."/>
            <person name="Davis B.W."/>
            <person name="Ostrander E.A."/>
            <person name="Goff S.P."/>
            <person name="Metzger M.J."/>
        </authorList>
    </citation>
    <scope>NUCLEOTIDE SEQUENCE</scope>
    <source>
        <strain evidence="10">MELC-2E11</strain>
        <tissue evidence="10">Siphon/mantle</tissue>
    </source>
</reference>
<feature type="compositionally biased region" description="Acidic residues" evidence="8">
    <location>
        <begin position="55"/>
        <end position="64"/>
    </location>
</feature>
<evidence type="ECO:0000313" key="11">
    <source>
        <dbReference type="Proteomes" id="UP001164746"/>
    </source>
</evidence>
<dbReference type="Pfam" id="PF00400">
    <property type="entry name" value="WD40"/>
    <property type="match status" value="5"/>
</dbReference>
<dbReference type="Proteomes" id="UP001164746">
    <property type="component" value="Chromosome 8"/>
</dbReference>
<dbReference type="InterPro" id="IPR019775">
    <property type="entry name" value="WD40_repeat_CS"/>
</dbReference>
<dbReference type="PANTHER" id="PTHR17605:SF0">
    <property type="entry name" value="RIBOSOME BIOGENESIS PROTEIN BOP1"/>
    <property type="match status" value="1"/>
</dbReference>
<dbReference type="SMART" id="SM01035">
    <property type="entry name" value="BOP1NT"/>
    <property type="match status" value="1"/>
</dbReference>
<evidence type="ECO:0000256" key="1">
    <source>
        <dbReference type="ARBA" id="ARBA00004604"/>
    </source>
</evidence>
<feature type="domain" description="BOP1 N-terminal" evidence="9">
    <location>
        <begin position="1"/>
        <end position="160"/>
    </location>
</feature>
<dbReference type="PROSITE" id="PS50294">
    <property type="entry name" value="WD_REPEATS_REGION"/>
    <property type="match status" value="1"/>
</dbReference>
<dbReference type="EMBL" id="CP111019">
    <property type="protein sequence ID" value="WAR11933.1"/>
    <property type="molecule type" value="Genomic_DNA"/>
</dbReference>